<dbReference type="Proteomes" id="UP001529510">
    <property type="component" value="Unassembled WGS sequence"/>
</dbReference>
<dbReference type="EMBL" id="JAMKFB020000005">
    <property type="protein sequence ID" value="KAL0192642.1"/>
    <property type="molecule type" value="Genomic_DNA"/>
</dbReference>
<feature type="compositionally biased region" description="Basic residues" evidence="1">
    <location>
        <begin position="40"/>
        <end position="50"/>
    </location>
</feature>
<reference evidence="2 3" key="1">
    <citation type="submission" date="2024-05" db="EMBL/GenBank/DDBJ databases">
        <title>Genome sequencing and assembly of Indian major carp, Cirrhinus mrigala (Hamilton, 1822).</title>
        <authorList>
            <person name="Mohindra V."/>
            <person name="Chowdhury L.M."/>
            <person name="Lal K."/>
            <person name="Jena J.K."/>
        </authorList>
    </citation>
    <scope>NUCLEOTIDE SEQUENCE [LARGE SCALE GENOMIC DNA]</scope>
    <source>
        <strain evidence="2">CM1030</strain>
        <tissue evidence="2">Blood</tissue>
    </source>
</reference>
<dbReference type="AlphaFoldDB" id="A0ABD0R3V8"/>
<organism evidence="2 3">
    <name type="scientific">Cirrhinus mrigala</name>
    <name type="common">Mrigala</name>
    <dbReference type="NCBI Taxonomy" id="683832"/>
    <lineage>
        <taxon>Eukaryota</taxon>
        <taxon>Metazoa</taxon>
        <taxon>Chordata</taxon>
        <taxon>Craniata</taxon>
        <taxon>Vertebrata</taxon>
        <taxon>Euteleostomi</taxon>
        <taxon>Actinopterygii</taxon>
        <taxon>Neopterygii</taxon>
        <taxon>Teleostei</taxon>
        <taxon>Ostariophysi</taxon>
        <taxon>Cypriniformes</taxon>
        <taxon>Cyprinidae</taxon>
        <taxon>Labeoninae</taxon>
        <taxon>Labeonini</taxon>
        <taxon>Cirrhinus</taxon>
    </lineage>
</organism>
<keyword evidence="3" id="KW-1185">Reference proteome</keyword>
<evidence type="ECO:0000313" key="3">
    <source>
        <dbReference type="Proteomes" id="UP001529510"/>
    </source>
</evidence>
<proteinExistence type="predicted"/>
<evidence type="ECO:0000256" key="1">
    <source>
        <dbReference type="SAM" id="MobiDB-lite"/>
    </source>
</evidence>
<protein>
    <submittedName>
        <fullName evidence="2">Uncharacterized protein</fullName>
    </submittedName>
</protein>
<evidence type="ECO:0000313" key="2">
    <source>
        <dbReference type="EMBL" id="KAL0192642.1"/>
    </source>
</evidence>
<name>A0ABD0R3V8_CIRMR</name>
<feature type="region of interest" description="Disordered" evidence="1">
    <location>
        <begin position="1"/>
        <end position="50"/>
    </location>
</feature>
<gene>
    <name evidence="2" type="ORF">M9458_010938</name>
</gene>
<accession>A0ABD0R3V8</accession>
<sequence>FNYNTDGYEGDTAEDRKSQDGSETMPFIDESPTMTESPSHPRHLKGSWLG</sequence>
<feature type="non-terminal residue" evidence="2">
    <location>
        <position position="50"/>
    </location>
</feature>
<feature type="non-terminal residue" evidence="2">
    <location>
        <position position="1"/>
    </location>
</feature>
<comment type="caution">
    <text evidence="2">The sequence shown here is derived from an EMBL/GenBank/DDBJ whole genome shotgun (WGS) entry which is preliminary data.</text>
</comment>